<keyword evidence="5" id="KW-0378">Hydrolase</keyword>
<dbReference type="AlphaFoldDB" id="A0AAE2EGQ1"/>
<dbReference type="GO" id="GO:0003676">
    <property type="term" value="F:nucleic acid binding"/>
    <property type="evidence" value="ECO:0007669"/>
    <property type="project" value="InterPro"/>
</dbReference>
<dbReference type="PROSITE" id="PS51194">
    <property type="entry name" value="HELICASE_CTER"/>
    <property type="match status" value="1"/>
</dbReference>
<dbReference type="Proteomes" id="UP000033344">
    <property type="component" value="Unassembled WGS sequence"/>
</dbReference>
<dbReference type="PANTHER" id="PTHR13710:SF108">
    <property type="entry name" value="ATP-DEPENDENT DNA HELICASE Q4"/>
    <property type="match status" value="1"/>
</dbReference>
<evidence type="ECO:0000259" key="4">
    <source>
        <dbReference type="PROSITE" id="PS51194"/>
    </source>
</evidence>
<dbReference type="InterPro" id="IPR001650">
    <property type="entry name" value="Helicase_C-like"/>
</dbReference>
<proteinExistence type="predicted"/>
<dbReference type="PROSITE" id="PS51192">
    <property type="entry name" value="HELICASE_ATP_BIND_1"/>
    <property type="match status" value="1"/>
</dbReference>
<feature type="domain" description="Helicase C-terminal" evidence="4">
    <location>
        <begin position="354"/>
        <end position="516"/>
    </location>
</feature>
<evidence type="ECO:0000256" key="2">
    <source>
        <dbReference type="ARBA" id="ARBA00022840"/>
    </source>
</evidence>
<keyword evidence="5" id="KW-0347">Helicase</keyword>
<organism evidence="5 6">
    <name type="scientific">Enterobacter cloacae subsp. cloacae</name>
    <dbReference type="NCBI Taxonomy" id="336306"/>
    <lineage>
        <taxon>Bacteria</taxon>
        <taxon>Pseudomonadati</taxon>
        <taxon>Pseudomonadota</taxon>
        <taxon>Gammaproteobacteria</taxon>
        <taxon>Enterobacterales</taxon>
        <taxon>Enterobacteriaceae</taxon>
        <taxon>Enterobacter</taxon>
        <taxon>Enterobacter cloacae complex</taxon>
    </lineage>
</organism>
<evidence type="ECO:0000256" key="1">
    <source>
        <dbReference type="ARBA" id="ARBA00022741"/>
    </source>
</evidence>
<feature type="domain" description="Helicase ATP-binding" evidence="3">
    <location>
        <begin position="145"/>
        <end position="335"/>
    </location>
</feature>
<sequence length="849" mass="96722">MNLAQLLENKDVSIALKECLLSETIEGRLDRRALIRDWLFQEKYAYHNVNELIVPDGSNLGWPEQDEWEASGINCQRLRDTFLLRAGAAWCPEWLEGGNSTPFLANDSRQWCRQDMRVPMDHILRPLLKYDHYQAPGQRDAVRQALYAPPGSTLLVNLPTGIGKTLVAQVLTLTTPPQGALCLLIAPTTALVLELAGRFRELLVEAGGKRESVTAWYSDLSAQDKYDTYIRIRAGEQRLIVASPEATCSSLQFALFEAAKQGGLRHVIIDEAHIVASWGNDFRPYFQQLGGLIRGLKRISCELNFPPCSTLLMSATITEACRKTLRDTFDQQMIEVHASHLRPEPSYWCYQASNLDDKRNKVLESLAHAPRPLILYVTRPKEAEEWAQILSSQGYKRFATFTSDTQPATRQILLDKWERYQLDIMIATSAFGVGMDKKDVRTVLHATVPENMDRFYQEVGRGGRDGYACTSMLIYNYQDVLRSEYLSSQKLIGLELGLERWKKLWGEAKYLGKDLYSIDIERIRDGLNYRSKSNILWNLRTVLMMARAGVLELDADLQNPPDKKEFADINLYEAAKEQIIKHNRSSLVIRILVGNHTGENLWKTRIIPSREDTLGAAKANHDALIDWLRDPLCKPLCETLMEIYSLEEFIPSHACGGCPACRKNQIVNRDYLIPSLILLNPETSLADKALSAWQELSGLPFSSCFITYPPVNDNEWARDDWYQHIAAMLIQLHRKDIIQLVRAKPKLLHSVFNAIPRGERLTLLSDELQTHDQPIADSEVMAELVLPMQEDCINGYLPPFSQAPLQLTLIPHNMPDPRHASGAHYVHLDNHNWITIEQLERKLDRVDYQ</sequence>
<dbReference type="GO" id="GO:0043138">
    <property type="term" value="F:3'-5' DNA helicase activity"/>
    <property type="evidence" value="ECO:0007669"/>
    <property type="project" value="TreeGrafter"/>
</dbReference>
<dbReference type="EMBL" id="JZYG01000002">
    <property type="protein sequence ID" value="KJM41160.1"/>
    <property type="molecule type" value="Genomic_DNA"/>
</dbReference>
<dbReference type="SMART" id="SM00490">
    <property type="entry name" value="HELICc"/>
    <property type="match status" value="1"/>
</dbReference>
<comment type="caution">
    <text evidence="5">The sequence shown here is derived from an EMBL/GenBank/DDBJ whole genome shotgun (WGS) entry which is preliminary data.</text>
</comment>
<keyword evidence="2" id="KW-0067">ATP-binding</keyword>
<dbReference type="GO" id="GO:0000724">
    <property type="term" value="P:double-strand break repair via homologous recombination"/>
    <property type="evidence" value="ECO:0007669"/>
    <property type="project" value="TreeGrafter"/>
</dbReference>
<keyword evidence="1" id="KW-0547">Nucleotide-binding</keyword>
<dbReference type="GO" id="GO:0009378">
    <property type="term" value="F:four-way junction helicase activity"/>
    <property type="evidence" value="ECO:0007669"/>
    <property type="project" value="TreeGrafter"/>
</dbReference>
<name>A0AAE2EGQ1_ENTCL</name>
<dbReference type="GO" id="GO:0005524">
    <property type="term" value="F:ATP binding"/>
    <property type="evidence" value="ECO:0007669"/>
    <property type="project" value="UniProtKB-KW"/>
</dbReference>
<dbReference type="Gene3D" id="3.40.50.300">
    <property type="entry name" value="P-loop containing nucleotide triphosphate hydrolases"/>
    <property type="match status" value="2"/>
</dbReference>
<dbReference type="GO" id="GO:0005737">
    <property type="term" value="C:cytoplasm"/>
    <property type="evidence" value="ECO:0007669"/>
    <property type="project" value="TreeGrafter"/>
</dbReference>
<evidence type="ECO:0000259" key="3">
    <source>
        <dbReference type="PROSITE" id="PS51192"/>
    </source>
</evidence>
<evidence type="ECO:0000313" key="5">
    <source>
        <dbReference type="EMBL" id="KJM41160.1"/>
    </source>
</evidence>
<dbReference type="InterPro" id="IPR014001">
    <property type="entry name" value="Helicase_ATP-bd"/>
</dbReference>
<accession>A0AAE2EGQ1</accession>
<protein>
    <submittedName>
        <fullName evidence="5">DEAD/DEAH box helicase</fullName>
    </submittedName>
</protein>
<dbReference type="SMART" id="SM00487">
    <property type="entry name" value="DEXDc"/>
    <property type="match status" value="1"/>
</dbReference>
<dbReference type="Pfam" id="PF00270">
    <property type="entry name" value="DEAD"/>
    <property type="match status" value="1"/>
</dbReference>
<dbReference type="NCBIfam" id="NF041063">
    <property type="entry name" value="DpdF"/>
    <property type="match status" value="1"/>
</dbReference>
<gene>
    <name evidence="5" type="ORF">SS44_01155</name>
</gene>
<dbReference type="RefSeq" id="WP_045292268.1">
    <property type="nucleotide sequence ID" value="NZ_JZYG01000002.1"/>
</dbReference>
<evidence type="ECO:0000313" key="6">
    <source>
        <dbReference type="Proteomes" id="UP000033344"/>
    </source>
</evidence>
<reference evidence="5 6" key="1">
    <citation type="submission" date="2015-03" db="EMBL/GenBank/DDBJ databases">
        <authorList>
            <person name="McCorrison J."/>
            <person name="Sanka R."/>
            <person name="Adams M."/>
            <person name="Brinkac L."/>
            <person name="Nierman W."/>
            <person name="Sutton G."/>
            <person name="Nelson K."/>
            <person name="Kiedrowski L."/>
            <person name="Guerrero D."/>
            <person name="Bonomo R."/>
        </authorList>
    </citation>
    <scope>NUCLEOTIDE SEQUENCE [LARGE SCALE GENOMIC DNA]</scope>
    <source>
        <strain evidence="5 6">42324</strain>
    </source>
</reference>
<dbReference type="PANTHER" id="PTHR13710">
    <property type="entry name" value="DNA HELICASE RECQ FAMILY MEMBER"/>
    <property type="match status" value="1"/>
</dbReference>
<dbReference type="InterPro" id="IPR027417">
    <property type="entry name" value="P-loop_NTPase"/>
</dbReference>
<dbReference type="SUPFAM" id="SSF52540">
    <property type="entry name" value="P-loop containing nucleoside triphosphate hydrolases"/>
    <property type="match status" value="1"/>
</dbReference>
<dbReference type="InterPro" id="IPR011545">
    <property type="entry name" value="DEAD/DEAH_box_helicase_dom"/>
</dbReference>
<dbReference type="Pfam" id="PF00271">
    <property type="entry name" value="Helicase_C"/>
    <property type="match status" value="1"/>
</dbReference>
<dbReference type="GO" id="GO:0005694">
    <property type="term" value="C:chromosome"/>
    <property type="evidence" value="ECO:0007669"/>
    <property type="project" value="TreeGrafter"/>
</dbReference>